<dbReference type="Pfam" id="PF03050">
    <property type="entry name" value="DDE_Tnp_IS66"/>
    <property type="match status" value="1"/>
</dbReference>
<sequence length="527" mass="59485">MAVTIAAMKKTPQSLPDDIETLKRMLLEQTQKLERKLAQKDKRIAKLERVNQQLSDKLQQLLERYNLTKYQKFSPSSETYEGEGEVLNEAEQLIEDDSVATEPDTQTTESAEKSAAKPRRPRIAPELPRVDVIHDIDDKTCACCGHALHKMGEEVSEQIEFVPAQIRVLRNVRLKYSCRQCETNGMKVDIKIADVPPAVIPKSMATPSLLAQIISSKMHYGLPLYRQEQLFNQAGIELSRQTMSRWLITCAEKLKPLLALMKAELLKQPVLWADETTVNVLDVEKSTCYMWVYGCGLEQSTGPKLVLFDYQDSRSSIHPTDFLAGLSGYLQVDGYAGYEKTHATLVGCWAHARRKFVEAQKAQGKGKTGKADVALNHIQKLYALESKLKTVPPDKKYDARQTLAKPLLEQFKSWLDKSSESVTKEGLLGAAITYSLNQWPKLIRYLDDGRLNIDNNRAERAIKPFVIGRKAWLFANTKTGAQASAALYSLVETAKINGLEPYDYLCRLLTELPKANTHEQLQQLLPY</sequence>
<dbReference type="Pfam" id="PF13007">
    <property type="entry name" value="LZ_Tnp_IS66"/>
    <property type="match status" value="1"/>
</dbReference>
<dbReference type="PATRIC" id="fig|1197174.4.peg.2878"/>
<dbReference type="InterPro" id="IPR052344">
    <property type="entry name" value="Transposase-related"/>
</dbReference>
<evidence type="ECO:0000259" key="4">
    <source>
        <dbReference type="Pfam" id="PF13005"/>
    </source>
</evidence>
<dbReference type="Proteomes" id="UP000012043">
    <property type="component" value="Unassembled WGS sequence"/>
</dbReference>
<feature type="coiled-coil region" evidence="1">
    <location>
        <begin position="19"/>
        <end position="71"/>
    </location>
</feature>
<feature type="domain" description="Transposase IS66 C-terminal" evidence="6">
    <location>
        <begin position="489"/>
        <end position="527"/>
    </location>
</feature>
<keyword evidence="8" id="KW-1185">Reference proteome</keyword>
<dbReference type="Pfam" id="PF13817">
    <property type="entry name" value="DDE_Tnp_IS66_C"/>
    <property type="match status" value="1"/>
</dbReference>
<evidence type="ECO:0000256" key="1">
    <source>
        <dbReference type="SAM" id="Coils"/>
    </source>
</evidence>
<dbReference type="Pfam" id="PF13005">
    <property type="entry name" value="zf-IS66"/>
    <property type="match status" value="1"/>
</dbReference>
<evidence type="ECO:0000313" key="8">
    <source>
        <dbReference type="Proteomes" id="UP000012043"/>
    </source>
</evidence>
<feature type="domain" description="Transposase IS66 zinc-finger binding" evidence="4">
    <location>
        <begin position="138"/>
        <end position="182"/>
    </location>
</feature>
<name>J1QF38_9ALTE</name>
<dbReference type="EMBL" id="ALAB01000039">
    <property type="protein sequence ID" value="EJI84111.1"/>
    <property type="molecule type" value="Genomic_DNA"/>
</dbReference>
<feature type="domain" description="Transposase IS66 central" evidence="3">
    <location>
        <begin position="202"/>
        <end position="483"/>
    </location>
</feature>
<comment type="caution">
    <text evidence="7">The sequence shown here is derived from an EMBL/GenBank/DDBJ whole genome shotgun (WGS) entry which is preliminary data.</text>
</comment>
<dbReference type="AlphaFoldDB" id="J1QF38"/>
<dbReference type="InterPro" id="IPR039552">
    <property type="entry name" value="IS66_C"/>
</dbReference>
<dbReference type="PANTHER" id="PTHR33678:SF1">
    <property type="entry name" value="BLL1576 PROTEIN"/>
    <property type="match status" value="1"/>
</dbReference>
<dbReference type="InterPro" id="IPR024474">
    <property type="entry name" value="Znf_dom_IS66"/>
</dbReference>
<evidence type="ECO:0000313" key="7">
    <source>
        <dbReference type="EMBL" id="EJI84111.1"/>
    </source>
</evidence>
<feature type="domain" description="Transposase TnpC homeodomain" evidence="5">
    <location>
        <begin position="60"/>
        <end position="132"/>
    </location>
</feature>
<dbReference type="InterPro" id="IPR004291">
    <property type="entry name" value="Transposase_IS66_central"/>
</dbReference>
<evidence type="ECO:0000259" key="6">
    <source>
        <dbReference type="Pfam" id="PF13817"/>
    </source>
</evidence>
<dbReference type="PANTHER" id="PTHR33678">
    <property type="entry name" value="BLL1576 PROTEIN"/>
    <property type="match status" value="1"/>
</dbReference>
<reference evidence="7 8" key="1">
    <citation type="journal article" date="2012" name="J. Bacteriol.">
        <title>Genome Sequence of Pectin-Degrading Alishewanella aestuarii Strain B11T, Isolated from Tidal Flat Sediment.</title>
        <authorList>
            <person name="Jung J."/>
            <person name="Choi S."/>
            <person name="Chun J."/>
            <person name="Park W."/>
        </authorList>
    </citation>
    <scope>NUCLEOTIDE SEQUENCE [LARGE SCALE GENOMIC DNA]</scope>
    <source>
        <strain evidence="7 8">B11</strain>
    </source>
</reference>
<evidence type="ECO:0000259" key="3">
    <source>
        <dbReference type="Pfam" id="PF03050"/>
    </source>
</evidence>
<dbReference type="NCBIfam" id="NF033517">
    <property type="entry name" value="transpos_IS66"/>
    <property type="match status" value="1"/>
</dbReference>
<keyword evidence="1" id="KW-0175">Coiled coil</keyword>
<evidence type="ECO:0008006" key="9">
    <source>
        <dbReference type="Google" id="ProtNLM"/>
    </source>
</evidence>
<dbReference type="InterPro" id="IPR024463">
    <property type="entry name" value="Transposase_TnpC_homeodom"/>
</dbReference>
<proteinExistence type="predicted"/>
<gene>
    <name evidence="7" type="ORF">AEST_29450</name>
</gene>
<organism evidence="7 8">
    <name type="scientific">Alishewanella aestuarii B11</name>
    <dbReference type="NCBI Taxonomy" id="1197174"/>
    <lineage>
        <taxon>Bacteria</taxon>
        <taxon>Pseudomonadati</taxon>
        <taxon>Pseudomonadota</taxon>
        <taxon>Gammaproteobacteria</taxon>
        <taxon>Alteromonadales</taxon>
        <taxon>Alteromonadaceae</taxon>
        <taxon>Alishewanella</taxon>
    </lineage>
</organism>
<evidence type="ECO:0000256" key="2">
    <source>
        <dbReference type="SAM" id="MobiDB-lite"/>
    </source>
</evidence>
<feature type="region of interest" description="Disordered" evidence="2">
    <location>
        <begin position="96"/>
        <end position="124"/>
    </location>
</feature>
<evidence type="ECO:0000259" key="5">
    <source>
        <dbReference type="Pfam" id="PF13007"/>
    </source>
</evidence>
<protein>
    <recommendedName>
        <fullName evidence="9">Transposase IS66</fullName>
    </recommendedName>
</protein>
<accession>J1QF38</accession>